<proteinExistence type="predicted"/>
<organism evidence="1 2">
    <name type="scientific">Lipomyces orientalis</name>
    <dbReference type="NCBI Taxonomy" id="1233043"/>
    <lineage>
        <taxon>Eukaryota</taxon>
        <taxon>Fungi</taxon>
        <taxon>Dikarya</taxon>
        <taxon>Ascomycota</taxon>
        <taxon>Saccharomycotina</taxon>
        <taxon>Lipomycetes</taxon>
        <taxon>Lipomycetales</taxon>
        <taxon>Lipomycetaceae</taxon>
        <taxon>Lipomyces</taxon>
    </lineage>
</organism>
<dbReference type="Proteomes" id="UP001489719">
    <property type="component" value="Unassembled WGS sequence"/>
</dbReference>
<evidence type="ECO:0000313" key="1">
    <source>
        <dbReference type="EMBL" id="KAK9319401.1"/>
    </source>
</evidence>
<dbReference type="EMBL" id="MU970191">
    <property type="protein sequence ID" value="KAK9319401.1"/>
    <property type="molecule type" value="Genomic_DNA"/>
</dbReference>
<name>A0ACC3TF55_9ASCO</name>
<comment type="caution">
    <text evidence="1">The sequence shown here is derived from an EMBL/GenBank/DDBJ whole genome shotgun (WGS) entry which is preliminary data.</text>
</comment>
<keyword evidence="2" id="KW-1185">Reference proteome</keyword>
<protein>
    <submittedName>
        <fullName evidence="1">Uncharacterized protein</fullName>
    </submittedName>
</protein>
<gene>
    <name evidence="1" type="ORF">V1517DRAFT_349130</name>
</gene>
<accession>A0ACC3TF55</accession>
<sequence length="128" mass="14169">MSHSDCETSSVSVMDDCSEGFFDRPQRSHRINYRLLNDGSDSEAEPEDRISKKSRLIIPIDSSEPITSDDSASQLTQDEDNPAESPQEHALSVDELLDTSPLSDLSSNPAKSQNLSLWSHFDISSQNV</sequence>
<reference evidence="2" key="1">
    <citation type="journal article" date="2024" name="Front. Bioeng. Biotechnol.">
        <title>Genome-scale model development and genomic sequencing of the oleaginous clade Lipomyces.</title>
        <authorList>
            <person name="Czajka J.J."/>
            <person name="Han Y."/>
            <person name="Kim J."/>
            <person name="Mondo S.J."/>
            <person name="Hofstad B.A."/>
            <person name="Robles A."/>
            <person name="Haridas S."/>
            <person name="Riley R."/>
            <person name="LaButti K."/>
            <person name="Pangilinan J."/>
            <person name="Andreopoulos W."/>
            <person name="Lipzen A."/>
            <person name="Yan J."/>
            <person name="Wang M."/>
            <person name="Ng V."/>
            <person name="Grigoriev I.V."/>
            <person name="Spatafora J.W."/>
            <person name="Magnuson J.K."/>
            <person name="Baker S.E."/>
            <person name="Pomraning K.R."/>
        </authorList>
    </citation>
    <scope>NUCLEOTIDE SEQUENCE [LARGE SCALE GENOMIC DNA]</scope>
    <source>
        <strain evidence="2">CBS 10300</strain>
    </source>
</reference>
<evidence type="ECO:0000313" key="2">
    <source>
        <dbReference type="Proteomes" id="UP001489719"/>
    </source>
</evidence>